<accession>A0A654TME3</accession>
<feature type="region of interest" description="Disordered" evidence="1">
    <location>
        <begin position="1"/>
        <end position="28"/>
    </location>
</feature>
<sequence length="43" mass="4098">MLAVVHSGAGAVPAAGGDGQRQVAQPQQVAVDSEVGNVAVGAQ</sequence>
<dbReference type="AlphaFoldDB" id="A0A654TME3"/>
<evidence type="ECO:0000313" key="2">
    <source>
        <dbReference type="EMBL" id="CFE51980.1"/>
    </source>
</evidence>
<protein>
    <submittedName>
        <fullName evidence="2">Uncharacterized protein</fullName>
    </submittedName>
</protein>
<organism evidence="2 3">
    <name type="scientific">Mycobacterium tuberculosis</name>
    <dbReference type="NCBI Taxonomy" id="1773"/>
    <lineage>
        <taxon>Bacteria</taxon>
        <taxon>Bacillati</taxon>
        <taxon>Actinomycetota</taxon>
        <taxon>Actinomycetes</taxon>
        <taxon>Mycobacteriales</taxon>
        <taxon>Mycobacteriaceae</taxon>
        <taxon>Mycobacterium</taxon>
        <taxon>Mycobacterium tuberculosis complex</taxon>
    </lineage>
</organism>
<name>A0A654TME3_MYCTX</name>
<reference evidence="2 3" key="1">
    <citation type="submission" date="2015-03" db="EMBL/GenBank/DDBJ databases">
        <authorList>
            <consortium name="Pathogen Informatics"/>
        </authorList>
    </citation>
    <scope>NUCLEOTIDE SEQUENCE [LARGE SCALE GENOMIC DNA]</scope>
    <source>
        <strain evidence="2 3">H09601792</strain>
    </source>
</reference>
<evidence type="ECO:0000256" key="1">
    <source>
        <dbReference type="SAM" id="MobiDB-lite"/>
    </source>
</evidence>
<gene>
    <name evidence="2" type="ORF">ERS007688_02014</name>
</gene>
<dbReference type="EMBL" id="CFOH01000299">
    <property type="protein sequence ID" value="CFE51980.1"/>
    <property type="molecule type" value="Genomic_DNA"/>
</dbReference>
<dbReference type="Proteomes" id="UP000046947">
    <property type="component" value="Unassembled WGS sequence"/>
</dbReference>
<evidence type="ECO:0000313" key="3">
    <source>
        <dbReference type="Proteomes" id="UP000046947"/>
    </source>
</evidence>
<proteinExistence type="predicted"/>